<proteinExistence type="predicted"/>
<dbReference type="InterPro" id="IPR008979">
    <property type="entry name" value="Galactose-bd-like_sf"/>
</dbReference>
<dbReference type="AlphaFoldDB" id="A0A3D9JNM8"/>
<comment type="caution">
    <text evidence="1">The sequence shown here is derived from an EMBL/GenBank/DDBJ whole genome shotgun (WGS) entry which is preliminary data.</text>
</comment>
<keyword evidence="2" id="KW-1185">Reference proteome</keyword>
<gene>
    <name evidence="1" type="ORF">DFP98_11452</name>
</gene>
<evidence type="ECO:0000313" key="1">
    <source>
        <dbReference type="EMBL" id="RED75691.1"/>
    </source>
</evidence>
<name>A0A3D9JNM8_9BACL</name>
<dbReference type="Proteomes" id="UP000256977">
    <property type="component" value="Unassembled WGS sequence"/>
</dbReference>
<accession>A0A3D9JNM8</accession>
<evidence type="ECO:0000313" key="2">
    <source>
        <dbReference type="Proteomes" id="UP000256977"/>
    </source>
</evidence>
<dbReference type="EMBL" id="QRDZ01000014">
    <property type="protein sequence ID" value="RED75691.1"/>
    <property type="molecule type" value="Genomic_DNA"/>
</dbReference>
<protein>
    <recommendedName>
        <fullName evidence="3">Glycosyl hydrolase family 2</fullName>
    </recommendedName>
</protein>
<evidence type="ECO:0008006" key="3">
    <source>
        <dbReference type="Google" id="ProtNLM"/>
    </source>
</evidence>
<dbReference type="SUPFAM" id="SSF49785">
    <property type="entry name" value="Galactose-binding domain-like"/>
    <property type="match status" value="1"/>
</dbReference>
<dbReference type="Gene3D" id="2.60.120.260">
    <property type="entry name" value="Galactose-binding domain-like"/>
    <property type="match status" value="1"/>
</dbReference>
<reference evidence="1 2" key="1">
    <citation type="submission" date="2018-07" db="EMBL/GenBank/DDBJ databases">
        <title>Genomic Encyclopedia of Type Strains, Phase III (KMG-III): the genomes of soil and plant-associated and newly described type strains.</title>
        <authorList>
            <person name="Whitman W."/>
        </authorList>
    </citation>
    <scope>NUCLEOTIDE SEQUENCE [LARGE SCALE GENOMIC DNA]</scope>
    <source>
        <strain evidence="1 2">CECT 7287</strain>
    </source>
</reference>
<organism evidence="1 2">
    <name type="scientific">Cohnella phaseoli</name>
    <dbReference type="NCBI Taxonomy" id="456490"/>
    <lineage>
        <taxon>Bacteria</taxon>
        <taxon>Bacillati</taxon>
        <taxon>Bacillota</taxon>
        <taxon>Bacilli</taxon>
        <taxon>Bacillales</taxon>
        <taxon>Paenibacillaceae</taxon>
        <taxon>Cohnella</taxon>
    </lineage>
</organism>
<sequence length="97" mass="11301">MDLRNWDFTDNRTLSLDGQWEFYPRVLLQQKNNSEHFIPDDKVFIDVPGTWNNAIDDDKNPTFGYGSYRLRLLIHPDKDQLIMIEAGPPGACFNSLK</sequence>